<dbReference type="EMBL" id="CP025197">
    <property type="protein sequence ID" value="AUG58425.1"/>
    <property type="molecule type" value="Genomic_DNA"/>
</dbReference>
<dbReference type="Pfam" id="PF12802">
    <property type="entry name" value="MarR_2"/>
    <property type="match status" value="1"/>
</dbReference>
<proteinExistence type="predicted"/>
<gene>
    <name evidence="5" type="primary">slyA</name>
    <name evidence="5" type="ORF">HVS_12760</name>
</gene>
<dbReference type="GO" id="GO:0003700">
    <property type="term" value="F:DNA-binding transcription factor activity"/>
    <property type="evidence" value="ECO:0007669"/>
    <property type="project" value="InterPro"/>
</dbReference>
<protein>
    <submittedName>
        <fullName evidence="5">Transcriptional regulator SlyA</fullName>
    </submittedName>
</protein>
<evidence type="ECO:0000256" key="3">
    <source>
        <dbReference type="ARBA" id="ARBA00023163"/>
    </source>
</evidence>
<evidence type="ECO:0000259" key="4">
    <source>
        <dbReference type="PROSITE" id="PS50995"/>
    </source>
</evidence>
<dbReference type="PANTHER" id="PTHR42756:SF1">
    <property type="entry name" value="TRANSCRIPTIONAL REPRESSOR OF EMRAB OPERON"/>
    <property type="match status" value="1"/>
</dbReference>
<feature type="domain" description="HTH marR-type" evidence="4">
    <location>
        <begin position="3"/>
        <end position="140"/>
    </location>
</feature>
<dbReference type="InterPro" id="IPR036390">
    <property type="entry name" value="WH_DNA-bd_sf"/>
</dbReference>
<dbReference type="SMART" id="SM00347">
    <property type="entry name" value="HTH_MARR"/>
    <property type="match status" value="1"/>
</dbReference>
<keyword evidence="6" id="KW-1185">Reference proteome</keyword>
<dbReference type="SUPFAM" id="SSF46785">
    <property type="entry name" value="Winged helix' DNA-binding domain"/>
    <property type="match status" value="1"/>
</dbReference>
<name>A0A2K9EGT3_9FIRM</name>
<dbReference type="GO" id="GO:0003677">
    <property type="term" value="F:DNA binding"/>
    <property type="evidence" value="ECO:0007669"/>
    <property type="project" value="UniProtKB-KW"/>
</dbReference>
<dbReference type="InterPro" id="IPR036388">
    <property type="entry name" value="WH-like_DNA-bd_sf"/>
</dbReference>
<organism evidence="5 6">
    <name type="scientific">Acetivibrio saccincola</name>
    <dbReference type="NCBI Taxonomy" id="1677857"/>
    <lineage>
        <taxon>Bacteria</taxon>
        <taxon>Bacillati</taxon>
        <taxon>Bacillota</taxon>
        <taxon>Clostridia</taxon>
        <taxon>Eubacteriales</taxon>
        <taxon>Oscillospiraceae</taxon>
        <taxon>Acetivibrio</taxon>
    </lineage>
</organism>
<dbReference type="KEGG" id="hsc:HVS_12760"/>
<keyword evidence="1" id="KW-0805">Transcription regulation</keyword>
<dbReference type="PRINTS" id="PR00598">
    <property type="entry name" value="HTHMARR"/>
</dbReference>
<dbReference type="PANTHER" id="PTHR42756">
    <property type="entry name" value="TRANSCRIPTIONAL REGULATOR, MARR"/>
    <property type="match status" value="1"/>
</dbReference>
<keyword evidence="2" id="KW-0238">DNA-binding</keyword>
<dbReference type="RefSeq" id="WP_169926546.1">
    <property type="nucleotide sequence ID" value="NZ_CP025197.1"/>
</dbReference>
<evidence type="ECO:0000256" key="1">
    <source>
        <dbReference type="ARBA" id="ARBA00023015"/>
    </source>
</evidence>
<dbReference type="PROSITE" id="PS50995">
    <property type="entry name" value="HTH_MARR_2"/>
    <property type="match status" value="1"/>
</dbReference>
<dbReference type="InterPro" id="IPR000835">
    <property type="entry name" value="HTH_MarR-typ"/>
</dbReference>
<accession>A0A2K9EGT3</accession>
<evidence type="ECO:0000256" key="2">
    <source>
        <dbReference type="ARBA" id="ARBA00023125"/>
    </source>
</evidence>
<keyword evidence="3" id="KW-0804">Transcription</keyword>
<reference evidence="5 6" key="1">
    <citation type="submission" date="2017-12" db="EMBL/GenBank/DDBJ databases">
        <title>Complete genome sequence of Herbivorax saccincola GGR1, a novel Cellulosome-producing hydrolytic bacterium in a thermophilic biogas plant, established by Illumina and Nanopore MinION sequencing.</title>
        <authorList>
            <person name="Pechtl A."/>
            <person name="Ruckert C."/>
            <person name="Koeck D.E."/>
            <person name="Maus I."/>
            <person name="Winkler A."/>
            <person name="Kalinowski J."/>
            <person name="Puhler A."/>
            <person name="Schwarz W.W."/>
            <person name="Zverlov V.V."/>
            <person name="Schluter A."/>
            <person name="Liebl W."/>
        </authorList>
    </citation>
    <scope>NUCLEOTIDE SEQUENCE [LARGE SCALE GENOMIC DNA]</scope>
    <source>
        <strain evidence="6">SR1</strain>
    </source>
</reference>
<dbReference type="AlphaFoldDB" id="A0A2K9EGT3"/>
<evidence type="ECO:0000313" key="5">
    <source>
        <dbReference type="EMBL" id="AUG58425.1"/>
    </source>
</evidence>
<sequence>MKQKSIGMEIRSLTNLIKRHIENSQHFQDIDGISGVNGWIIAYLYQNENRDVFQRDLEERFSITRSTISRVLKIMEQKGLIERQGVDSDARLKKLVLTKKAKDIYQAIITDLRNVETKLMKGFSQEEKDTLFSYIERMKNNMEIDGR</sequence>
<dbReference type="Gene3D" id="1.10.10.10">
    <property type="entry name" value="Winged helix-like DNA-binding domain superfamily/Winged helix DNA-binding domain"/>
    <property type="match status" value="1"/>
</dbReference>
<evidence type="ECO:0000313" key="6">
    <source>
        <dbReference type="Proteomes" id="UP000233534"/>
    </source>
</evidence>
<dbReference type="Proteomes" id="UP000233534">
    <property type="component" value="Chromosome"/>
</dbReference>